<evidence type="ECO:0000313" key="17">
    <source>
        <dbReference type="Proteomes" id="UP000280507"/>
    </source>
</evidence>
<proteinExistence type="predicted"/>
<dbReference type="Pfam" id="PF00989">
    <property type="entry name" value="PAS"/>
    <property type="match status" value="1"/>
</dbReference>
<dbReference type="Gene3D" id="1.10.287.130">
    <property type="match status" value="1"/>
</dbReference>
<dbReference type="InterPro" id="IPR029151">
    <property type="entry name" value="Sensor-like_sf"/>
</dbReference>
<dbReference type="OrthoDB" id="9792686at2"/>
<keyword evidence="8" id="KW-0547">Nucleotide-binding</keyword>
<dbReference type="EC" id="2.7.13.3" evidence="3"/>
<dbReference type="SMART" id="SM00387">
    <property type="entry name" value="HATPase_c"/>
    <property type="match status" value="1"/>
</dbReference>
<sequence length="548" mass="60090">MNNPLRNFKLKTRMTLILGLMALMQTSILGVFALNYLYHSLEEQVAERALNVAKTIAVMPEIISAIELHDSQYLQPLSLQLAKTTNARFVVIGDSKSIRLSHPTPARIGQPMYDDEGDFNEPALLEGLAYVQKATGSLGSSIRGKAPVFDHSGEVIGVISVGFMLDAVDTITARYRTTLLIAILGAFLISVLIAFWFANHFKKAIFGLEPEQIGLLFEERNATLESIREGIIAINADGVITTFNRAALHTLNLQDKTLLLGKPIHSILPDSQMLKVLASGEPQFDEEFWLNGSCFITNRLPVRQDDNIIGVVSSFRPKDELDMVSRQLTKIRQYADSLRSQTHEYSNKLHTIAGLIQIGATKEALALIGQETENHQTLIHLLVAAVPDPILAGCLLGKYNRASELGLVLSIDPDSHMTDIPLHIAREQLVSIIGNLLDNAFEATLSHTGAGGAVSLTMTDLGNDLIFEIEDQGAGISPEDQERIFKKGVTSKDELGHGIGLHLVNTFLMRMGATVTIEPGENVGSRFTVYIPKNTPSIDRIIIEKVSE</sequence>
<accession>A0A3M8Q7A8</accession>
<dbReference type="PRINTS" id="PR00344">
    <property type="entry name" value="BCTRLSENSOR"/>
</dbReference>
<evidence type="ECO:0000256" key="2">
    <source>
        <dbReference type="ARBA" id="ARBA00004651"/>
    </source>
</evidence>
<keyword evidence="11 14" id="KW-1133">Transmembrane helix</keyword>
<evidence type="ECO:0000256" key="7">
    <source>
        <dbReference type="ARBA" id="ARBA00022692"/>
    </source>
</evidence>
<keyword evidence="5" id="KW-0597">Phosphoprotein</keyword>
<keyword evidence="4" id="KW-1003">Cell membrane</keyword>
<dbReference type="InterPro" id="IPR033463">
    <property type="entry name" value="sCache_3"/>
</dbReference>
<comment type="subcellular location">
    <subcellularLocation>
        <location evidence="2">Cell membrane</location>
        <topology evidence="2">Multi-pass membrane protein</topology>
    </subcellularLocation>
</comment>
<dbReference type="InterPro" id="IPR003594">
    <property type="entry name" value="HATPase_dom"/>
</dbReference>
<dbReference type="InterPro" id="IPR050428">
    <property type="entry name" value="TCS_sensor_his_kinase"/>
</dbReference>
<dbReference type="InterPro" id="IPR013767">
    <property type="entry name" value="PAS_fold"/>
</dbReference>
<comment type="catalytic activity">
    <reaction evidence="1">
        <text>ATP + protein L-histidine = ADP + protein N-phospho-L-histidine.</text>
        <dbReference type="EC" id="2.7.13.3"/>
    </reaction>
</comment>
<dbReference type="SMART" id="SM00091">
    <property type="entry name" value="PAS"/>
    <property type="match status" value="1"/>
</dbReference>
<reference evidence="16 17" key="1">
    <citation type="journal article" date="2012" name="Int. J. Syst. Evol. Microbiol.">
        <title>Marinomonas hwangdonensis sp. nov., isolated from seawater.</title>
        <authorList>
            <person name="Jung Y.T."/>
            <person name="Oh T.K."/>
            <person name="Yoon J.H."/>
        </authorList>
    </citation>
    <scope>NUCLEOTIDE SEQUENCE [LARGE SCALE GENOMIC DNA]</scope>
    <source>
        <strain evidence="16 17">HDW-15</strain>
    </source>
</reference>
<gene>
    <name evidence="16" type="ORF">EBI00_08875</name>
</gene>
<keyword evidence="13 14" id="KW-0472">Membrane</keyword>
<evidence type="ECO:0000259" key="15">
    <source>
        <dbReference type="PROSITE" id="PS50109"/>
    </source>
</evidence>
<evidence type="ECO:0000256" key="12">
    <source>
        <dbReference type="ARBA" id="ARBA00023012"/>
    </source>
</evidence>
<dbReference type="Gene3D" id="3.30.450.20">
    <property type="entry name" value="PAS domain"/>
    <property type="match status" value="2"/>
</dbReference>
<dbReference type="PANTHER" id="PTHR45436">
    <property type="entry name" value="SENSOR HISTIDINE KINASE YKOH"/>
    <property type="match status" value="1"/>
</dbReference>
<dbReference type="AlphaFoldDB" id="A0A3M8Q7A8"/>
<dbReference type="Gene3D" id="3.30.565.10">
    <property type="entry name" value="Histidine kinase-like ATPase, C-terminal domain"/>
    <property type="match status" value="1"/>
</dbReference>
<dbReference type="SUPFAM" id="SSF55874">
    <property type="entry name" value="ATPase domain of HSP90 chaperone/DNA topoisomerase II/histidine kinase"/>
    <property type="match status" value="1"/>
</dbReference>
<evidence type="ECO:0000256" key="14">
    <source>
        <dbReference type="SAM" id="Phobius"/>
    </source>
</evidence>
<dbReference type="FunFam" id="3.30.450.20:FF:000018">
    <property type="entry name" value="Sensor histidine kinase DcuS"/>
    <property type="match status" value="1"/>
</dbReference>
<dbReference type="GO" id="GO:0005524">
    <property type="term" value="F:ATP binding"/>
    <property type="evidence" value="ECO:0007669"/>
    <property type="project" value="UniProtKB-KW"/>
</dbReference>
<dbReference type="InterPro" id="IPR016120">
    <property type="entry name" value="Sig_transdc_His_kin_SpoOB"/>
</dbReference>
<dbReference type="SUPFAM" id="SSF55890">
    <property type="entry name" value="Sporulation response regulatory protein Spo0B"/>
    <property type="match status" value="1"/>
</dbReference>
<dbReference type="InterPro" id="IPR039506">
    <property type="entry name" value="SPOB_a"/>
</dbReference>
<evidence type="ECO:0000256" key="4">
    <source>
        <dbReference type="ARBA" id="ARBA00022475"/>
    </source>
</evidence>
<dbReference type="Pfam" id="PF02518">
    <property type="entry name" value="HATPase_c"/>
    <property type="match status" value="1"/>
</dbReference>
<dbReference type="InterPro" id="IPR000014">
    <property type="entry name" value="PAS"/>
</dbReference>
<dbReference type="CDD" id="cd00130">
    <property type="entry name" value="PAS"/>
    <property type="match status" value="1"/>
</dbReference>
<dbReference type="RefSeq" id="WP_123095577.1">
    <property type="nucleotide sequence ID" value="NZ_RIZG01000004.1"/>
</dbReference>
<keyword evidence="12" id="KW-0902">Two-component regulatory system</keyword>
<feature type="transmembrane region" description="Helical" evidence="14">
    <location>
        <begin position="16"/>
        <end position="38"/>
    </location>
</feature>
<dbReference type="EMBL" id="RIZG01000004">
    <property type="protein sequence ID" value="RNF51064.1"/>
    <property type="molecule type" value="Genomic_DNA"/>
</dbReference>
<dbReference type="Pfam" id="PF14689">
    <property type="entry name" value="SPOB_a"/>
    <property type="match status" value="1"/>
</dbReference>
<feature type="domain" description="Histidine kinase" evidence="15">
    <location>
        <begin position="340"/>
        <end position="535"/>
    </location>
</feature>
<evidence type="ECO:0000313" key="16">
    <source>
        <dbReference type="EMBL" id="RNF51064.1"/>
    </source>
</evidence>
<dbReference type="Proteomes" id="UP000280507">
    <property type="component" value="Unassembled WGS sequence"/>
</dbReference>
<evidence type="ECO:0000256" key="9">
    <source>
        <dbReference type="ARBA" id="ARBA00022777"/>
    </source>
</evidence>
<keyword evidence="10" id="KW-0067">ATP-binding</keyword>
<organism evidence="16 17">
    <name type="scientific">Marinomonas hwangdonensis</name>
    <dbReference type="NCBI Taxonomy" id="1053647"/>
    <lineage>
        <taxon>Bacteria</taxon>
        <taxon>Pseudomonadati</taxon>
        <taxon>Pseudomonadota</taxon>
        <taxon>Gammaproteobacteria</taxon>
        <taxon>Oceanospirillales</taxon>
        <taxon>Oceanospirillaceae</taxon>
        <taxon>Marinomonas</taxon>
    </lineage>
</organism>
<evidence type="ECO:0000256" key="11">
    <source>
        <dbReference type="ARBA" id="ARBA00022989"/>
    </source>
</evidence>
<protein>
    <recommendedName>
        <fullName evidence="3">histidine kinase</fullName>
        <ecNumber evidence="3">2.7.13.3</ecNumber>
    </recommendedName>
</protein>
<keyword evidence="9 16" id="KW-0418">Kinase</keyword>
<dbReference type="InterPro" id="IPR036890">
    <property type="entry name" value="HATPase_C_sf"/>
</dbReference>
<dbReference type="GO" id="GO:0006355">
    <property type="term" value="P:regulation of DNA-templated transcription"/>
    <property type="evidence" value="ECO:0007669"/>
    <property type="project" value="InterPro"/>
</dbReference>
<keyword evidence="6" id="KW-0808">Transferase</keyword>
<evidence type="ECO:0000256" key="6">
    <source>
        <dbReference type="ARBA" id="ARBA00022679"/>
    </source>
</evidence>
<dbReference type="InterPro" id="IPR004358">
    <property type="entry name" value="Sig_transdc_His_kin-like_C"/>
</dbReference>
<dbReference type="GO" id="GO:0005886">
    <property type="term" value="C:plasma membrane"/>
    <property type="evidence" value="ECO:0007669"/>
    <property type="project" value="UniProtKB-SubCell"/>
</dbReference>
<evidence type="ECO:0000256" key="5">
    <source>
        <dbReference type="ARBA" id="ARBA00022553"/>
    </source>
</evidence>
<evidence type="ECO:0000256" key="8">
    <source>
        <dbReference type="ARBA" id="ARBA00022741"/>
    </source>
</evidence>
<keyword evidence="17" id="KW-1185">Reference proteome</keyword>
<evidence type="ECO:0000256" key="1">
    <source>
        <dbReference type="ARBA" id="ARBA00000085"/>
    </source>
</evidence>
<evidence type="ECO:0000256" key="10">
    <source>
        <dbReference type="ARBA" id="ARBA00022840"/>
    </source>
</evidence>
<evidence type="ECO:0000256" key="3">
    <source>
        <dbReference type="ARBA" id="ARBA00012438"/>
    </source>
</evidence>
<evidence type="ECO:0000256" key="13">
    <source>
        <dbReference type="ARBA" id="ARBA00023136"/>
    </source>
</evidence>
<feature type="transmembrane region" description="Helical" evidence="14">
    <location>
        <begin position="179"/>
        <end position="198"/>
    </location>
</feature>
<dbReference type="InterPro" id="IPR035965">
    <property type="entry name" value="PAS-like_dom_sf"/>
</dbReference>
<keyword evidence="7 14" id="KW-0812">Transmembrane</keyword>
<dbReference type="Pfam" id="PF17203">
    <property type="entry name" value="sCache_3_2"/>
    <property type="match status" value="1"/>
</dbReference>
<dbReference type="SUPFAM" id="SSF103190">
    <property type="entry name" value="Sensory domain-like"/>
    <property type="match status" value="1"/>
</dbReference>
<dbReference type="InterPro" id="IPR005467">
    <property type="entry name" value="His_kinase_dom"/>
</dbReference>
<dbReference type="PANTHER" id="PTHR45436:SF15">
    <property type="entry name" value="SENSOR HISTIDINE KINASE CUSS"/>
    <property type="match status" value="1"/>
</dbReference>
<dbReference type="SUPFAM" id="SSF55785">
    <property type="entry name" value="PYP-like sensor domain (PAS domain)"/>
    <property type="match status" value="1"/>
</dbReference>
<dbReference type="GO" id="GO:0000155">
    <property type="term" value="F:phosphorelay sensor kinase activity"/>
    <property type="evidence" value="ECO:0007669"/>
    <property type="project" value="InterPro"/>
</dbReference>
<dbReference type="PROSITE" id="PS50109">
    <property type="entry name" value="HIS_KIN"/>
    <property type="match status" value="1"/>
</dbReference>
<name>A0A3M8Q7A8_9GAMM</name>
<comment type="caution">
    <text evidence="16">The sequence shown here is derived from an EMBL/GenBank/DDBJ whole genome shotgun (WGS) entry which is preliminary data.</text>
</comment>